<dbReference type="Ensembl" id="ENSLACT00000025588.1">
    <property type="protein sequence ID" value="ENSLACP00000023643.1"/>
    <property type="gene ID" value="ENSLACG00000001670.2"/>
</dbReference>
<dbReference type="GO" id="GO:0006631">
    <property type="term" value="P:fatty acid metabolic process"/>
    <property type="evidence" value="ECO:0007669"/>
    <property type="project" value="UniProtKB-KW"/>
</dbReference>
<dbReference type="SUPFAM" id="SSF53474">
    <property type="entry name" value="alpha/beta-Hydrolases"/>
    <property type="match status" value="1"/>
</dbReference>
<dbReference type="EMBL" id="AFYH01259235">
    <property type="status" value="NOT_ANNOTATED_CDS"/>
    <property type="molecule type" value="Genomic_DNA"/>
</dbReference>
<dbReference type="OMA" id="RPFLWGG"/>
<dbReference type="InterPro" id="IPR029058">
    <property type="entry name" value="AB_hydrolase_fold"/>
</dbReference>
<protein>
    <submittedName>
        <fullName evidence="6">Bile acid-CoA:amino acid N-acyltransferase</fullName>
    </submittedName>
</protein>
<dbReference type="FunCoup" id="M3XLN7">
    <property type="interactions" value="118"/>
</dbReference>
<sequence>MVVLTVAPEISLSDEPVTIRVSSLKPSQLVTLMTSLTDEKGVKFLSRAFYRADENGDVDLQKAASLGGNYTGVEPMGLFWSLKPEKPFHRLMKREVMETPFYVKVEVFDKYVLMENPEVEAAAAVTLERWFRSPGVRRIPIREGRVRGALFLPPGDGPFPGVIDMFGGAGGLIEFRSSLLASRGFAALALAYFAYEDLPIFVKKIELEYFEEAAEILQKHPKVMKGGVGVIGVSLGATIALAMITFLKQISAVVCISGWNQHFGLLRYKEYKNSGLPYVPENIRITDAGVVDAFHTFGDLADQAYPDCILPVERARGQILFIVGEKDQNIACKACTEMTIQRMQKHGRSNYRMLSYPGAGHLIEPPWSPFCLVSWSRMYDAPVLWGGEGSSHARTQVEAWKESLDFLQHHVGKCGQSEGQWDWCYWGLTGSSDCLSHGYLPEASGDHRLHIGL</sequence>
<dbReference type="FunFam" id="2.60.40.2240:FF:000001">
    <property type="entry name" value="acyl-coenzyme A thioesterase 4"/>
    <property type="match status" value="1"/>
</dbReference>
<evidence type="ECO:0000256" key="1">
    <source>
        <dbReference type="ARBA" id="ARBA00006538"/>
    </source>
</evidence>
<dbReference type="GO" id="GO:0047617">
    <property type="term" value="F:fatty acyl-CoA hydrolase activity"/>
    <property type="evidence" value="ECO:0007669"/>
    <property type="project" value="TreeGrafter"/>
</dbReference>
<dbReference type="EMBL" id="AFYH01259230">
    <property type="status" value="NOT_ANNOTATED_CDS"/>
    <property type="molecule type" value="Genomic_DNA"/>
</dbReference>
<accession>M3XLN7</accession>
<dbReference type="EMBL" id="AFYH01259232">
    <property type="status" value="NOT_ANNOTATED_CDS"/>
    <property type="molecule type" value="Genomic_DNA"/>
</dbReference>
<evidence type="ECO:0000256" key="2">
    <source>
        <dbReference type="ARBA" id="ARBA00022832"/>
    </source>
</evidence>
<dbReference type="PANTHER" id="PTHR10824">
    <property type="entry name" value="ACYL-COENZYME A THIOESTERASE-RELATED"/>
    <property type="match status" value="1"/>
</dbReference>
<feature type="active site" description="Charge relay system" evidence="3">
    <location>
        <position position="327"/>
    </location>
</feature>
<comment type="similarity">
    <text evidence="1">Belongs to the C/M/P thioester hydrolase family.</text>
</comment>
<dbReference type="STRING" id="7897.ENSLACP00000023643"/>
<evidence type="ECO:0000259" key="5">
    <source>
        <dbReference type="Pfam" id="PF08840"/>
    </source>
</evidence>
<dbReference type="InterPro" id="IPR006862">
    <property type="entry name" value="Thio_Ohase/aa_AcTrfase"/>
</dbReference>
<evidence type="ECO:0000313" key="7">
    <source>
        <dbReference type="Proteomes" id="UP000008672"/>
    </source>
</evidence>
<dbReference type="FunFam" id="3.40.50.1820:FF:000024">
    <property type="entry name" value="acyl-coenzyme A thioesterase 4"/>
    <property type="match status" value="1"/>
</dbReference>
<feature type="active site" description="Charge relay system" evidence="3">
    <location>
        <position position="361"/>
    </location>
</feature>
<dbReference type="Pfam" id="PF04775">
    <property type="entry name" value="Bile_Hydr_Trans"/>
    <property type="match status" value="1"/>
</dbReference>
<dbReference type="EMBL" id="AFYH01259228">
    <property type="status" value="NOT_ANNOTATED_CDS"/>
    <property type="molecule type" value="Genomic_DNA"/>
</dbReference>
<feature type="domain" description="BAAT/Acyl-CoA thioester hydrolase C-terminal" evidence="5">
    <location>
        <begin position="205"/>
        <end position="412"/>
    </location>
</feature>
<dbReference type="InterPro" id="IPR014940">
    <property type="entry name" value="BAAT_C"/>
</dbReference>
<dbReference type="EMBL" id="AFYH01259231">
    <property type="status" value="NOT_ANNOTATED_CDS"/>
    <property type="molecule type" value="Genomic_DNA"/>
</dbReference>
<dbReference type="EMBL" id="AFYH01259233">
    <property type="status" value="NOT_ANNOTATED_CDS"/>
    <property type="molecule type" value="Genomic_DNA"/>
</dbReference>
<dbReference type="Gene3D" id="2.60.40.2240">
    <property type="entry name" value="Acyl-CoA thioester hydrolase/BAAT N-terminal domain"/>
    <property type="match status" value="1"/>
</dbReference>
<keyword evidence="7" id="KW-1185">Reference proteome</keyword>
<dbReference type="PANTHER" id="PTHR10824:SF18">
    <property type="entry name" value="BILE ACID-COA:AMINO ACID N-ACYLTRANSFERASE"/>
    <property type="match status" value="1"/>
</dbReference>
<dbReference type="PIRSF" id="PIRSF016521">
    <property type="entry name" value="Acyl-CoA_hydro"/>
    <property type="match status" value="1"/>
</dbReference>
<dbReference type="InParanoid" id="M3XLN7"/>
<dbReference type="GeneTree" id="ENSGT01010000222336"/>
<dbReference type="GO" id="GO:0006637">
    <property type="term" value="P:acyl-CoA metabolic process"/>
    <property type="evidence" value="ECO:0007669"/>
    <property type="project" value="InterPro"/>
</dbReference>
<dbReference type="Proteomes" id="UP000008672">
    <property type="component" value="Unassembled WGS sequence"/>
</dbReference>
<feature type="domain" description="Acyl-CoA thioester hydrolase/bile acid-CoA amino acid N-acetyltransferase" evidence="4">
    <location>
        <begin position="14"/>
        <end position="143"/>
    </location>
</feature>
<reference evidence="7" key="1">
    <citation type="submission" date="2011-08" db="EMBL/GenBank/DDBJ databases">
        <title>The draft genome of Latimeria chalumnae.</title>
        <authorList>
            <person name="Di Palma F."/>
            <person name="Alfoldi J."/>
            <person name="Johnson J."/>
            <person name="Berlin A."/>
            <person name="Gnerre S."/>
            <person name="Jaffe D."/>
            <person name="MacCallum I."/>
            <person name="Young S."/>
            <person name="Walker B.J."/>
            <person name="Lander E."/>
            <person name="Lindblad-Toh K."/>
        </authorList>
    </citation>
    <scope>NUCLEOTIDE SEQUENCE [LARGE SCALE GENOMIC DNA]</scope>
    <source>
        <strain evidence="7">Wild caught</strain>
    </source>
</reference>
<organism evidence="6 7">
    <name type="scientific">Latimeria chalumnae</name>
    <name type="common">Coelacanth</name>
    <dbReference type="NCBI Taxonomy" id="7897"/>
    <lineage>
        <taxon>Eukaryota</taxon>
        <taxon>Metazoa</taxon>
        <taxon>Chordata</taxon>
        <taxon>Craniata</taxon>
        <taxon>Vertebrata</taxon>
        <taxon>Euteleostomi</taxon>
        <taxon>Coelacanthiformes</taxon>
        <taxon>Coelacanthidae</taxon>
        <taxon>Latimeria</taxon>
    </lineage>
</organism>
<dbReference type="AlphaFoldDB" id="M3XLN7"/>
<keyword evidence="2" id="KW-0443">Lipid metabolism</keyword>
<gene>
    <name evidence="6" type="primary">LOC102356569</name>
</gene>
<dbReference type="EMBL" id="AFYH01259229">
    <property type="status" value="NOT_ANNOTATED_CDS"/>
    <property type="molecule type" value="Genomic_DNA"/>
</dbReference>
<dbReference type="eggNOG" id="ENOG502QQ8Z">
    <property type="taxonomic scope" value="Eukaryota"/>
</dbReference>
<feature type="active site" description="Charge relay system" evidence="3">
    <location>
        <position position="234"/>
    </location>
</feature>
<keyword evidence="2" id="KW-0276">Fatty acid metabolism</keyword>
<evidence type="ECO:0000259" key="4">
    <source>
        <dbReference type="Pfam" id="PF04775"/>
    </source>
</evidence>
<name>M3XLN7_LATCH</name>
<dbReference type="Gene3D" id="3.40.50.1820">
    <property type="entry name" value="alpha/beta hydrolase"/>
    <property type="match status" value="1"/>
</dbReference>
<dbReference type="InterPro" id="IPR042490">
    <property type="entry name" value="Thio_Ohase/BAAT_N"/>
</dbReference>
<evidence type="ECO:0000313" key="6">
    <source>
        <dbReference type="Ensembl" id="ENSLACP00000023643.1"/>
    </source>
</evidence>
<dbReference type="EMBL" id="AFYH01259234">
    <property type="status" value="NOT_ANNOTATED_CDS"/>
    <property type="molecule type" value="Genomic_DNA"/>
</dbReference>
<reference evidence="6" key="2">
    <citation type="submission" date="2025-08" db="UniProtKB">
        <authorList>
            <consortium name="Ensembl"/>
        </authorList>
    </citation>
    <scope>IDENTIFICATION</scope>
</reference>
<dbReference type="Bgee" id="ENSLACG00000001670">
    <property type="expression patterns" value="Expressed in muscle tissue and 6 other cell types or tissues"/>
</dbReference>
<evidence type="ECO:0000256" key="3">
    <source>
        <dbReference type="PIRSR" id="PIRSR016521-1"/>
    </source>
</evidence>
<dbReference type="InterPro" id="IPR016662">
    <property type="entry name" value="Acyl-CoA_thioEstase_long-chain"/>
</dbReference>
<dbReference type="Pfam" id="PF08840">
    <property type="entry name" value="BAAT_C"/>
    <property type="match status" value="1"/>
</dbReference>
<dbReference type="EMBL" id="AFYH01259227">
    <property type="status" value="NOT_ANNOTATED_CDS"/>
    <property type="molecule type" value="Genomic_DNA"/>
</dbReference>
<reference evidence="6" key="3">
    <citation type="submission" date="2025-09" db="UniProtKB">
        <authorList>
            <consortium name="Ensembl"/>
        </authorList>
    </citation>
    <scope>IDENTIFICATION</scope>
</reference>
<proteinExistence type="inferred from homology"/>